<dbReference type="RefSeq" id="YP_010671989.1">
    <property type="nucleotide sequence ID" value="NC_070974.1"/>
</dbReference>
<sequence length="80" mass="9178">MRQSAFQLLKASLDNQNGAPVSQIQREVLLNKKVLYRYARPTQQVFGTITAFTNNIQRVWVKWSDGVVEARSIKSLEVIK</sequence>
<proteinExistence type="predicted"/>
<keyword evidence="2" id="KW-1185">Reference proteome</keyword>
<evidence type="ECO:0000313" key="2">
    <source>
        <dbReference type="Proteomes" id="UP000240649"/>
    </source>
</evidence>
<dbReference type="Proteomes" id="UP000240649">
    <property type="component" value="Segment"/>
</dbReference>
<protein>
    <submittedName>
        <fullName evidence="1">Uncharacterized protein</fullName>
    </submittedName>
</protein>
<name>A0A2P1CAB0_9CAUD</name>
<dbReference type="KEGG" id="vg:77948259"/>
<evidence type="ECO:0000313" key="1">
    <source>
        <dbReference type="EMBL" id="AVJ48140.1"/>
    </source>
</evidence>
<dbReference type="GeneID" id="77948259"/>
<accession>A0A2P1CAB0</accession>
<reference evidence="1 2" key="1">
    <citation type="submission" date="2018-01" db="EMBL/GenBank/DDBJ databases">
        <title>Draft Genome Sequence of Salmonella Enteritidis Phage SE131.</title>
        <authorList>
            <person name="Kim Y."/>
            <person name="Han B.K."/>
            <person name="Kim H."/>
            <person name="Kim D."/>
        </authorList>
    </citation>
    <scope>NUCLEOTIDE SEQUENCE [LARGE SCALE GENOMIC DNA]</scope>
</reference>
<dbReference type="EMBL" id="MG873442">
    <property type="protein sequence ID" value="AVJ48140.1"/>
    <property type="molecule type" value="Genomic_DNA"/>
</dbReference>
<organism evidence="1 2">
    <name type="scientific">Salmonella phage SE131</name>
    <dbReference type="NCBI Taxonomy" id="2081631"/>
    <lineage>
        <taxon>Viruses</taxon>
        <taxon>Duplodnaviria</taxon>
        <taxon>Heunggongvirae</taxon>
        <taxon>Uroviricota</taxon>
        <taxon>Caudoviricetes</taxon>
        <taxon>Grimontviridae</taxon>
        <taxon>Moazamivirus</taxon>
        <taxon>Moazamivirus SE131</taxon>
    </lineage>
</organism>